<organism evidence="3 5">
    <name type="scientific">Chitinophaga sancti</name>
    <dbReference type="NCBI Taxonomy" id="1004"/>
    <lineage>
        <taxon>Bacteria</taxon>
        <taxon>Pseudomonadati</taxon>
        <taxon>Bacteroidota</taxon>
        <taxon>Chitinophagia</taxon>
        <taxon>Chitinophagales</taxon>
        <taxon>Chitinophagaceae</taxon>
        <taxon>Chitinophaga</taxon>
    </lineage>
</organism>
<evidence type="ECO:0000256" key="1">
    <source>
        <dbReference type="SAM" id="MobiDB-lite"/>
    </source>
</evidence>
<keyword evidence="2" id="KW-0732">Signal</keyword>
<accession>A0A1K1R5Z8</accession>
<gene>
    <name evidence="3" type="ORF">SAMN05661012_03463</name>
    <name evidence="4" type="ORF">SR876_01690</name>
</gene>
<reference evidence="4 6" key="2">
    <citation type="submission" date="2023-11" db="EMBL/GenBank/DDBJ databases">
        <title>MicrobeMod: A computational toolkit for identifying prokaryotic methylation and restriction-modification with nanopore sequencing.</title>
        <authorList>
            <person name="Crits-Christoph A."/>
            <person name="Kang S.C."/>
            <person name="Lee H."/>
            <person name="Ostrov N."/>
        </authorList>
    </citation>
    <scope>NUCLEOTIDE SEQUENCE [LARGE SCALE GENOMIC DNA]</scope>
    <source>
        <strain evidence="4 6">ATCC 23090</strain>
    </source>
</reference>
<feature type="region of interest" description="Disordered" evidence="1">
    <location>
        <begin position="127"/>
        <end position="154"/>
    </location>
</feature>
<dbReference type="EMBL" id="FPIZ01000010">
    <property type="protein sequence ID" value="SFW67674.1"/>
    <property type="molecule type" value="Genomic_DNA"/>
</dbReference>
<evidence type="ECO:0008006" key="7">
    <source>
        <dbReference type="Google" id="ProtNLM"/>
    </source>
</evidence>
<dbReference type="RefSeq" id="WP_143150759.1">
    <property type="nucleotide sequence ID" value="NZ_CP139972.1"/>
</dbReference>
<evidence type="ECO:0000313" key="5">
    <source>
        <dbReference type="Proteomes" id="UP000183788"/>
    </source>
</evidence>
<dbReference type="EMBL" id="CP140154">
    <property type="protein sequence ID" value="WQG90193.1"/>
    <property type="molecule type" value="Genomic_DNA"/>
</dbReference>
<sequence>MKKIIIALTMTVMATGAFAMGPGHGGGGFHGGGRTTIIYGGGYYSPFYSPFGWGFGYGYPYPYYAAPYRPTKLDMQVMDIKNDYADRISSVKMDKDLSRRERRLEVRQLKRERDQAVYDAKRNYYKEGMERRQQRMQQQQQPSQPQDQPQTQQQ</sequence>
<dbReference type="AlphaFoldDB" id="A0A1K1R5Z8"/>
<feature type="chain" id="PRO_5012701620" description="Zinc resistance-associated protein" evidence="2">
    <location>
        <begin position="20"/>
        <end position="154"/>
    </location>
</feature>
<keyword evidence="6" id="KW-1185">Reference proteome</keyword>
<dbReference type="Proteomes" id="UP000183788">
    <property type="component" value="Unassembled WGS sequence"/>
</dbReference>
<feature type="signal peptide" evidence="2">
    <location>
        <begin position="1"/>
        <end position="19"/>
    </location>
</feature>
<reference evidence="3 5" key="1">
    <citation type="submission" date="2016-11" db="EMBL/GenBank/DDBJ databases">
        <authorList>
            <person name="Jaros S."/>
            <person name="Januszkiewicz K."/>
            <person name="Wedrychowicz H."/>
        </authorList>
    </citation>
    <scope>NUCLEOTIDE SEQUENCE [LARGE SCALE GENOMIC DNA]</scope>
    <source>
        <strain evidence="3 5">DSM 784</strain>
    </source>
</reference>
<feature type="compositionally biased region" description="Low complexity" evidence="1">
    <location>
        <begin position="135"/>
        <end position="154"/>
    </location>
</feature>
<evidence type="ECO:0000313" key="6">
    <source>
        <dbReference type="Proteomes" id="UP001326715"/>
    </source>
</evidence>
<dbReference type="Proteomes" id="UP001326715">
    <property type="component" value="Chromosome"/>
</dbReference>
<protein>
    <recommendedName>
        <fullName evidence="7">Zinc resistance-associated protein</fullName>
    </recommendedName>
</protein>
<name>A0A1K1R5Z8_9BACT</name>
<dbReference type="STRING" id="1004.SAMN05661012_03463"/>
<evidence type="ECO:0000313" key="3">
    <source>
        <dbReference type="EMBL" id="SFW67674.1"/>
    </source>
</evidence>
<proteinExistence type="predicted"/>
<evidence type="ECO:0000313" key="4">
    <source>
        <dbReference type="EMBL" id="WQG90193.1"/>
    </source>
</evidence>
<dbReference type="OrthoDB" id="673618at2"/>
<evidence type="ECO:0000256" key="2">
    <source>
        <dbReference type="SAM" id="SignalP"/>
    </source>
</evidence>